<evidence type="ECO:0000256" key="1">
    <source>
        <dbReference type="ARBA" id="ARBA00004123"/>
    </source>
</evidence>
<feature type="region of interest" description="Disordered" evidence="5">
    <location>
        <begin position="1"/>
        <end position="59"/>
    </location>
</feature>
<evidence type="ECO:0000256" key="3">
    <source>
        <dbReference type="ARBA" id="ARBA00022723"/>
    </source>
</evidence>
<evidence type="ECO:0000256" key="4">
    <source>
        <dbReference type="ARBA" id="ARBA00023242"/>
    </source>
</evidence>
<dbReference type="PANTHER" id="PTHR12549:SF37">
    <property type="entry name" value="LYSINE-SPECIFIC DEMETHYLASE JMJ26"/>
    <property type="match status" value="1"/>
</dbReference>
<feature type="region of interest" description="Disordered" evidence="5">
    <location>
        <begin position="162"/>
        <end position="185"/>
    </location>
</feature>
<dbReference type="Gene3D" id="2.60.120.650">
    <property type="entry name" value="Cupin"/>
    <property type="match status" value="1"/>
</dbReference>
<comment type="similarity">
    <text evidence="2">Belongs to the JARID1 histone demethylase family.</text>
</comment>
<organism evidence="7 8">
    <name type="scientific">Gossypium hirsutum</name>
    <name type="common">Upland cotton</name>
    <name type="synonym">Gossypium mexicanum</name>
    <dbReference type="NCBI Taxonomy" id="3635"/>
    <lineage>
        <taxon>Eukaryota</taxon>
        <taxon>Viridiplantae</taxon>
        <taxon>Streptophyta</taxon>
        <taxon>Embryophyta</taxon>
        <taxon>Tracheophyta</taxon>
        <taxon>Spermatophyta</taxon>
        <taxon>Magnoliopsida</taxon>
        <taxon>eudicotyledons</taxon>
        <taxon>Gunneridae</taxon>
        <taxon>Pentapetalae</taxon>
        <taxon>rosids</taxon>
        <taxon>malvids</taxon>
        <taxon>Malvales</taxon>
        <taxon>Malvaceae</taxon>
        <taxon>Malvoideae</taxon>
        <taxon>Gossypium</taxon>
    </lineage>
</organism>
<proteinExistence type="inferred from homology"/>
<dbReference type="SMART" id="SM00558">
    <property type="entry name" value="JmjC"/>
    <property type="match status" value="1"/>
</dbReference>
<dbReference type="InterPro" id="IPR003347">
    <property type="entry name" value="JmjC_dom"/>
</dbReference>
<evidence type="ECO:0000256" key="2">
    <source>
        <dbReference type="ARBA" id="ARBA00006801"/>
    </source>
</evidence>
<evidence type="ECO:0000313" key="7">
    <source>
        <dbReference type="Proteomes" id="UP000818029"/>
    </source>
</evidence>
<dbReference type="Pfam" id="PF02373">
    <property type="entry name" value="JmjC"/>
    <property type="match status" value="1"/>
</dbReference>
<dbReference type="GeneID" id="107925048"/>
<feature type="compositionally biased region" description="Basic and acidic residues" evidence="5">
    <location>
        <begin position="112"/>
        <end position="142"/>
    </location>
</feature>
<feature type="region of interest" description="Disordered" evidence="5">
    <location>
        <begin position="110"/>
        <end position="142"/>
    </location>
</feature>
<evidence type="ECO:0000313" key="8">
    <source>
        <dbReference type="RefSeq" id="XP_040935297.1"/>
    </source>
</evidence>
<keyword evidence="3" id="KW-0479">Metal-binding</keyword>
<dbReference type="InterPro" id="IPR045109">
    <property type="entry name" value="LSDs-like"/>
</dbReference>
<keyword evidence="7" id="KW-1185">Reference proteome</keyword>
<feature type="compositionally biased region" description="Basic and acidic residues" evidence="5">
    <location>
        <begin position="212"/>
        <end position="231"/>
    </location>
</feature>
<sequence>MADMVAKGEPSNNRTGHGMQVGFSWHVTRKRNAGRKKRKGSAGQFLTGSRNKNPSKKRKLRKEIEFLDDEKVPKRHRIGIDKMTTSVEEDVLDEWDEEATVFMNIKKRSKRRNLDSKMTERIPQENKKDAMSERSSEETKKENCDRFMNVKVRSKGRNLVGAMTERSPQESEEDAMTESSPQETKKENCDLFVNIKAQSKHRNLDSAMNERSPWETKKDAMIERSPQETKKENCYLSMNIKANLDSAMTERSQQETKKENCALFMNIKARSKRRNLDSATTKRSPCETKKKNCDLSINIKGRSKGRNLDSAMTERSGNDRSTKKNVTEIEGSCFNQDKRKNFKCHQCMTGRKAVVPCLKCKEKVYCTVCIRQWYPNIPIEEIAKQCPFCCGNCNCSICLQSSGLIKTSKTDITDEEKIKHLQHLIESMLPFMKQICIMQKQETEVDANIQGLLPSDVEIQQTLCYADERVYCDHCATSIFDLHRSCPKCSYELCLNCCKEIREGILSIRDDVAYGYRDRGWDYMHGEDPLPESYLQEKVEKQPRPSIQWEASNDGSITCPPKEIGGCGDCRLELKRILPMGWISNLDTKAWEILSNCRIRQWLQKTLNGDNTSGEGHIDNGLYSSTSNDNLDEGFRHFQTRWAKGEPVIVKNTLANSSGLSWEPMVMWRALCEKLEMPEVKAIDCLAGCEVEINTQQFFKGYTEGRAYNNLWPEMLKLKDWPPSDKFEDLLPRHCDEFISMLPFQEYCDPRSGILNLAVKLPQCVLKPDLGPKTYIAYGVAEELGRGDSVTKLHCDLSDAVRLNSPKILVVNILTHTSEVALSDEQLAAMEKLKMKHKAQDEKERLERERLKEGVDESEATNWGDNIIYVSSGELRGASIPEPLTSRKETGGALWDIFRREDVPKLEAYLREHYTEFRHTYCSPVEKVIHPIHDQSFYLTAEHKRRLKEEYGVEPWTFEQNLGEAVFIPAGCPHQVRNLKSCTKVALDFVSPENIQECLRLTEEFRQLPKNHRAREDKLEHASPTATVELTFLYSLGQLSEISGLGISLLFPGV</sequence>
<reference evidence="8" key="2">
    <citation type="submission" date="2025-08" db="UniProtKB">
        <authorList>
            <consortium name="RefSeq"/>
        </authorList>
    </citation>
    <scope>IDENTIFICATION</scope>
</reference>
<dbReference type="SUPFAM" id="SSF51197">
    <property type="entry name" value="Clavaminate synthase-like"/>
    <property type="match status" value="1"/>
</dbReference>
<reference evidence="7" key="1">
    <citation type="journal article" date="2020" name="Nat. Genet.">
        <title>Genomic diversifications of five Gossypium allopolyploid species and their impact on cotton improvement.</title>
        <authorList>
            <person name="Chen Z.J."/>
            <person name="Sreedasyam A."/>
            <person name="Ando A."/>
            <person name="Song Q."/>
            <person name="De Santiago L.M."/>
            <person name="Hulse-Kemp A.M."/>
            <person name="Ding M."/>
            <person name="Ye W."/>
            <person name="Kirkbride R.C."/>
            <person name="Jenkins J."/>
            <person name="Plott C."/>
            <person name="Lovell J."/>
            <person name="Lin Y.M."/>
            <person name="Vaughn R."/>
            <person name="Liu B."/>
            <person name="Simpson S."/>
            <person name="Scheffler B.E."/>
            <person name="Wen L."/>
            <person name="Saski C.A."/>
            <person name="Grover C.E."/>
            <person name="Hu G."/>
            <person name="Conover J.L."/>
            <person name="Carlson J.W."/>
            <person name="Shu S."/>
            <person name="Boston L.B."/>
            <person name="Williams M."/>
            <person name="Peterson D.G."/>
            <person name="McGee K."/>
            <person name="Jones D.C."/>
            <person name="Wendel J.F."/>
            <person name="Stelly D.M."/>
            <person name="Grimwood J."/>
            <person name="Schmutz J."/>
        </authorList>
    </citation>
    <scope>NUCLEOTIDE SEQUENCE [LARGE SCALE GENOMIC DNA]</scope>
    <source>
        <strain evidence="7">cv. TM-1</strain>
    </source>
</reference>
<name>A0ABM2YZW6_GOSHI</name>
<feature type="region of interest" description="Disordered" evidence="5">
    <location>
        <begin position="300"/>
        <end position="323"/>
    </location>
</feature>
<dbReference type="PANTHER" id="PTHR12549">
    <property type="entry name" value="JMJC DOMAIN-CONTAINING HISTONE DEMETHYLATION PROTEIN"/>
    <property type="match status" value="1"/>
</dbReference>
<gene>
    <name evidence="8" type="primary">LOC107925048</name>
</gene>
<evidence type="ECO:0000259" key="6">
    <source>
        <dbReference type="PROSITE" id="PS51184"/>
    </source>
</evidence>
<dbReference type="CDD" id="cd02208">
    <property type="entry name" value="cupin_RmlC-like"/>
    <property type="match status" value="1"/>
</dbReference>
<evidence type="ECO:0000256" key="5">
    <source>
        <dbReference type="SAM" id="MobiDB-lite"/>
    </source>
</evidence>
<dbReference type="PROSITE" id="PS51184">
    <property type="entry name" value="JMJC"/>
    <property type="match status" value="1"/>
</dbReference>
<dbReference type="Proteomes" id="UP000818029">
    <property type="component" value="Chromosome A10"/>
</dbReference>
<dbReference type="RefSeq" id="XP_040935297.1">
    <property type="nucleotide sequence ID" value="XM_041079363.1"/>
</dbReference>
<comment type="subcellular location">
    <subcellularLocation>
        <location evidence="1">Nucleus</location>
    </subcellularLocation>
</comment>
<accession>A0ABM2YZW6</accession>
<feature type="compositionally biased region" description="Basic residues" evidence="5">
    <location>
        <begin position="27"/>
        <end position="40"/>
    </location>
</feature>
<feature type="domain" description="JmjC" evidence="6">
    <location>
        <begin position="750"/>
        <end position="1006"/>
    </location>
</feature>
<keyword evidence="4" id="KW-0539">Nucleus</keyword>
<feature type="region of interest" description="Disordered" evidence="5">
    <location>
        <begin position="200"/>
        <end position="231"/>
    </location>
</feature>
<protein>
    <submittedName>
        <fullName evidence="8">Lysine-specific demethylase JMJ25</fullName>
    </submittedName>
</protein>